<dbReference type="EMBL" id="CAADRP010000779">
    <property type="protein sequence ID" value="VFU31969.1"/>
    <property type="molecule type" value="Genomic_DNA"/>
</dbReference>
<dbReference type="InterPro" id="IPR032675">
    <property type="entry name" value="LRR_dom_sf"/>
</dbReference>
<dbReference type="InterPro" id="IPR002182">
    <property type="entry name" value="NB-ARC"/>
</dbReference>
<dbReference type="Pfam" id="PF01582">
    <property type="entry name" value="TIR"/>
    <property type="match status" value="2"/>
</dbReference>
<evidence type="ECO:0000256" key="7">
    <source>
        <dbReference type="SAM" id="Coils"/>
    </source>
</evidence>
<dbReference type="SMART" id="SM00255">
    <property type="entry name" value="TIR"/>
    <property type="match status" value="1"/>
</dbReference>
<dbReference type="GO" id="GO:0008017">
    <property type="term" value="F:microtubule binding"/>
    <property type="evidence" value="ECO:0007669"/>
    <property type="project" value="InterPro"/>
</dbReference>
<evidence type="ECO:0000259" key="9">
    <source>
        <dbReference type="PROSITE" id="PS50067"/>
    </source>
</evidence>
<dbReference type="InterPro" id="IPR027417">
    <property type="entry name" value="P-loop_NTPase"/>
</dbReference>
<dbReference type="PANTHER" id="PTHR11017">
    <property type="entry name" value="LEUCINE-RICH REPEAT-CONTAINING PROTEIN"/>
    <property type="match status" value="1"/>
</dbReference>
<evidence type="ECO:0000256" key="3">
    <source>
        <dbReference type="ARBA" id="ARBA00022821"/>
    </source>
</evidence>
<keyword evidence="2" id="KW-0677">Repeat</keyword>
<dbReference type="Gene3D" id="3.80.10.10">
    <property type="entry name" value="Ribonuclease Inhibitor"/>
    <property type="match status" value="2"/>
</dbReference>
<evidence type="ECO:0000259" key="10">
    <source>
        <dbReference type="PROSITE" id="PS50104"/>
    </source>
</evidence>
<gene>
    <name evidence="11" type="ORF">SVIM_LOCUS138219</name>
</gene>
<dbReference type="SUPFAM" id="SSF46785">
    <property type="entry name" value="Winged helix' DNA-binding domain"/>
    <property type="match status" value="1"/>
</dbReference>
<dbReference type="GO" id="GO:0006952">
    <property type="term" value="P:defense response"/>
    <property type="evidence" value="ECO:0007669"/>
    <property type="project" value="UniProtKB-KW"/>
</dbReference>
<dbReference type="GO" id="GO:0007018">
    <property type="term" value="P:microtubule-based movement"/>
    <property type="evidence" value="ECO:0007669"/>
    <property type="project" value="InterPro"/>
</dbReference>
<comment type="caution">
    <text evidence="6">Lacks conserved residue(s) required for the propagation of feature annotation.</text>
</comment>
<dbReference type="SUPFAM" id="SSF52200">
    <property type="entry name" value="Toll/Interleukin receptor TIR domain"/>
    <property type="match status" value="1"/>
</dbReference>
<keyword evidence="4" id="KW-0520">NAD</keyword>
<proteinExistence type="inferred from homology"/>
<dbReference type="PROSITE" id="PS50104">
    <property type="entry name" value="TIR"/>
    <property type="match status" value="1"/>
</dbReference>
<dbReference type="InterPro" id="IPR035897">
    <property type="entry name" value="Toll_tir_struct_dom_sf"/>
</dbReference>
<dbReference type="GO" id="GO:0043531">
    <property type="term" value="F:ADP binding"/>
    <property type="evidence" value="ECO:0007669"/>
    <property type="project" value="InterPro"/>
</dbReference>
<dbReference type="Gene3D" id="3.40.50.10140">
    <property type="entry name" value="Toll/interleukin-1 receptor homology (TIR) domain"/>
    <property type="match status" value="2"/>
</dbReference>
<evidence type="ECO:0000256" key="6">
    <source>
        <dbReference type="PROSITE-ProRule" id="PRU00283"/>
    </source>
</evidence>
<keyword evidence="1" id="KW-0433">Leucine-rich repeat</keyword>
<name>A0A6N2KTK0_SALVM</name>
<dbReference type="Gene3D" id="3.40.50.300">
    <property type="entry name" value="P-loop containing nucleotide triphosphate hydrolases"/>
    <property type="match status" value="1"/>
</dbReference>
<dbReference type="InterPro" id="IPR001752">
    <property type="entry name" value="Kinesin_motor_dom"/>
</dbReference>
<feature type="coiled-coil region" evidence="7">
    <location>
        <begin position="560"/>
        <end position="601"/>
    </location>
</feature>
<dbReference type="Gene3D" id="1.20.58.1980">
    <property type="match status" value="1"/>
</dbReference>
<evidence type="ECO:0000256" key="5">
    <source>
        <dbReference type="ARBA" id="ARBA00023175"/>
    </source>
</evidence>
<keyword evidence="7" id="KW-0175">Coiled coil</keyword>
<dbReference type="SUPFAM" id="SSF52540">
    <property type="entry name" value="P-loop containing nucleoside triphosphate hydrolases"/>
    <property type="match status" value="3"/>
</dbReference>
<comment type="similarity">
    <text evidence="6">Belongs to the TRAFAC class myosin-kinesin ATPase superfamily. Kinesin family.</text>
</comment>
<accession>A0A6N2KTK0</accession>
<dbReference type="InterPro" id="IPR036961">
    <property type="entry name" value="Kinesin_motor_dom_sf"/>
</dbReference>
<feature type="domain" description="Kinesin motor" evidence="9">
    <location>
        <begin position="389"/>
        <end position="494"/>
    </location>
</feature>
<feature type="domain" description="Kinesin motor" evidence="9">
    <location>
        <begin position="497"/>
        <end position="531"/>
    </location>
</feature>
<feature type="binding site" evidence="6">
    <location>
        <begin position="470"/>
        <end position="477"/>
    </location>
    <ligand>
        <name>ATP</name>
        <dbReference type="ChEBI" id="CHEBI:30616"/>
    </ligand>
</feature>
<keyword evidence="6" id="KW-0547">Nucleotide-binding</keyword>
<evidence type="ECO:0000256" key="8">
    <source>
        <dbReference type="SAM" id="MobiDB-lite"/>
    </source>
</evidence>
<dbReference type="Gene3D" id="1.10.8.430">
    <property type="entry name" value="Helical domain of apoptotic protease-activating factors"/>
    <property type="match status" value="1"/>
</dbReference>
<dbReference type="Gene3D" id="3.40.850.10">
    <property type="entry name" value="Kinesin motor domain"/>
    <property type="match status" value="1"/>
</dbReference>
<dbReference type="InterPro" id="IPR044974">
    <property type="entry name" value="Disease_R_plants"/>
</dbReference>
<organism evidence="11">
    <name type="scientific">Salix viminalis</name>
    <name type="common">Common osier</name>
    <name type="synonym">Basket willow</name>
    <dbReference type="NCBI Taxonomy" id="40686"/>
    <lineage>
        <taxon>Eukaryota</taxon>
        <taxon>Viridiplantae</taxon>
        <taxon>Streptophyta</taxon>
        <taxon>Embryophyta</taxon>
        <taxon>Tracheophyta</taxon>
        <taxon>Spermatophyta</taxon>
        <taxon>Magnoliopsida</taxon>
        <taxon>eudicotyledons</taxon>
        <taxon>Gunneridae</taxon>
        <taxon>Pentapetalae</taxon>
        <taxon>rosids</taxon>
        <taxon>fabids</taxon>
        <taxon>Malpighiales</taxon>
        <taxon>Salicaceae</taxon>
        <taxon>Saliceae</taxon>
        <taxon>Salix</taxon>
    </lineage>
</organism>
<dbReference type="InterPro" id="IPR058192">
    <property type="entry name" value="WHD_ROQ1-like"/>
</dbReference>
<feature type="domain" description="TIR" evidence="10">
    <location>
        <begin position="722"/>
        <end position="886"/>
    </location>
</feature>
<dbReference type="PROSITE" id="PS50067">
    <property type="entry name" value="KINESIN_MOTOR_2"/>
    <property type="match status" value="2"/>
</dbReference>
<dbReference type="InterPro" id="IPR031852">
    <property type="entry name" value="Vik1/Cik1_MT-bd"/>
</dbReference>
<evidence type="ECO:0000256" key="4">
    <source>
        <dbReference type="ARBA" id="ARBA00023027"/>
    </source>
</evidence>
<dbReference type="SMART" id="SM00129">
    <property type="entry name" value="KISc"/>
    <property type="match status" value="1"/>
</dbReference>
<reference evidence="11" key="1">
    <citation type="submission" date="2019-03" db="EMBL/GenBank/DDBJ databases">
        <authorList>
            <person name="Mank J."/>
            <person name="Almeida P."/>
        </authorList>
    </citation>
    <scope>NUCLEOTIDE SEQUENCE</scope>
    <source>
        <strain evidence="11">78183</strain>
    </source>
</reference>
<dbReference type="Pfam" id="PF00931">
    <property type="entry name" value="NB-ARC"/>
    <property type="match status" value="1"/>
</dbReference>
<evidence type="ECO:0000256" key="1">
    <source>
        <dbReference type="ARBA" id="ARBA00022614"/>
    </source>
</evidence>
<feature type="region of interest" description="Disordered" evidence="8">
    <location>
        <begin position="691"/>
        <end position="720"/>
    </location>
</feature>
<dbReference type="Pfam" id="PF16796">
    <property type="entry name" value="Microtub_bd"/>
    <property type="match status" value="1"/>
</dbReference>
<keyword evidence="3" id="KW-0611">Plant defense</keyword>
<protein>
    <recommendedName>
        <fullName evidence="12">TIR domain-containing protein</fullName>
    </recommendedName>
</protein>
<sequence>MVLPVFYQLDPSQIHDLSGRYGEALSRHQEDCAPEEVESWRHASKEIANLKGWDSRVIKDETTLIKEIVSDIQKKLENAPSASIDAEGLVGMQSRVKHIESLLSFGSTGVLIVGIWGMGGIASLPESIGELKSLVELALRSCKKLASLPSSNGGLKSLVELKVYDCSELASLPESIGELKCLKRLDLDDCSKLASLPSSIGGLKSLVKLEVGRCSELASLPESIGELKCLEKLGLRFCKKLASLPSSIGGLKSLVKLGVGSVLKVPYDCSAVADLLYSLIIEARFENNRFQKPKKQPKTSSNHRSAIVSRPFKFPIPSLLSPLPQNLKKEHSNLSDQVKTAKDSFLGPPNIVDTLQKLGNEYELLRKKYLQELSDRKRLYNEVIELKGNIRVFCRCRPLNQVEITNGSNYVVEFDSSQDMKIISSDSSKKQFKFDHVFEPEDNQEAVFAQTKPIVASVLDGYNACIFAYGQTGTGKTFTMEGSPENRGVNYRTFLTGGDCKTLMFIQISPSATDLGETLCSLNFASRVRGIESGPARKQADLSELFKYKQMVEKKLQDSLQSLQLRLAATEHICRTLQEKVRELENQLGEERKTRLKQETRAFAAAASQSTIQVVEKRKIDKKPPLCPSKFGCRCEKSPIPCLHHLLLYKNRKIVLFYLQCMKKKTIQESQLQEQIQKDLRISVAIRPPPPMSAQIFQPKRRVSTATYRSEPTSNMTTPLQTSRHKMGIFRGTDTRNSFTSHLHAALKQKQIDAYIDNKLDGGEKLEPALLEKIEDSYISVVIFSKNYADSTFCLRELSKILECMENKGQKVLPVFHQLDPSQVQDLTGSYGEALSRHERDCASEEVESWRHALKEIANLKGWDSSVIKDETRLIEEIVSDIQKKFKNAPSASIDAAGLVGMQSRVKHIESLLSFGSTSVLTVGIWGKSTTAEAVYNRNSHKFEGRCFFQDVREESKKNGVDHVRQEILGEVLEKKDLNIRTKVLPPDIKRMLQRKKVLIVLDDVNDSQDLKFLVGEDDLFGQGSRIIVTSRDKQVLINACQENRIYKVNELDEDDALRLFSIHAFKKNNPPDEYTMLSNIVVSCVKGIPLVLKVLGASLYKRTSVEYWKSKVAQLGKNGGGDIKKCLKMCYDELDRTEKKIFLDIACFFGRCKRDYLQRTLDLEERSGIDRLIDMCLIKIIENKIWMHDVLLKLGRDIVVHENVDPRKRSRLWDAKDVYRVLREQGTGKVESIYLDLSENKEIDLSPAAFEGMYNLRLLKFYYPPFLKTLSREQMMITGERVRIHLPQGLHFLSNELRILDWSYYPLKSLPSNFFPENLAVRLVCENHRLPCLLPSASFLIAFSFLFSPMTFSFPDFLITAHGGFKINKLPLNIWE</sequence>
<dbReference type="GO" id="GO:0005524">
    <property type="term" value="F:ATP binding"/>
    <property type="evidence" value="ECO:0007669"/>
    <property type="project" value="UniProtKB-UniRule"/>
</dbReference>
<dbReference type="GO" id="GO:0003777">
    <property type="term" value="F:microtubule motor activity"/>
    <property type="evidence" value="ECO:0007669"/>
    <property type="project" value="InterPro"/>
</dbReference>
<dbReference type="SUPFAM" id="SSF52047">
    <property type="entry name" value="RNI-like"/>
    <property type="match status" value="1"/>
</dbReference>
<keyword evidence="6" id="KW-0067">ATP-binding</keyword>
<dbReference type="InterPro" id="IPR042197">
    <property type="entry name" value="Apaf_helical"/>
</dbReference>
<dbReference type="GO" id="GO:0007165">
    <property type="term" value="P:signal transduction"/>
    <property type="evidence" value="ECO:0007669"/>
    <property type="project" value="InterPro"/>
</dbReference>
<keyword evidence="5 6" id="KW-0505">Motor protein</keyword>
<dbReference type="InterPro" id="IPR000157">
    <property type="entry name" value="TIR_dom"/>
</dbReference>
<dbReference type="Pfam" id="PF23282">
    <property type="entry name" value="WHD_ROQ1"/>
    <property type="match status" value="1"/>
</dbReference>
<dbReference type="PANTHER" id="PTHR11017:SF555">
    <property type="entry name" value="TIR-NBS-LRR RCT1-LIKE RESISTANCE PROTEIN"/>
    <property type="match status" value="1"/>
</dbReference>
<evidence type="ECO:0000313" key="11">
    <source>
        <dbReference type="EMBL" id="VFU31969.1"/>
    </source>
</evidence>
<dbReference type="InterPro" id="IPR036390">
    <property type="entry name" value="WH_DNA-bd_sf"/>
</dbReference>
<evidence type="ECO:0000256" key="2">
    <source>
        <dbReference type="ARBA" id="ARBA00022737"/>
    </source>
</evidence>
<feature type="compositionally biased region" description="Polar residues" evidence="8">
    <location>
        <begin position="704"/>
        <end position="720"/>
    </location>
</feature>
<dbReference type="PRINTS" id="PR00364">
    <property type="entry name" value="DISEASERSIST"/>
</dbReference>
<evidence type="ECO:0008006" key="12">
    <source>
        <dbReference type="Google" id="ProtNLM"/>
    </source>
</evidence>
<dbReference type="FunFam" id="3.40.50.10140:FF:000007">
    <property type="entry name" value="Disease resistance protein (TIR-NBS-LRR class)"/>
    <property type="match status" value="1"/>
</dbReference>